<evidence type="ECO:0000259" key="4">
    <source>
        <dbReference type="PROSITE" id="PS50956"/>
    </source>
</evidence>
<dbReference type="Gene3D" id="3.30.70.920">
    <property type="match status" value="1"/>
</dbReference>
<protein>
    <submittedName>
        <fullName evidence="5">Leucine-responsive regulatory protein</fullName>
    </submittedName>
</protein>
<dbReference type="EMBL" id="MLJW01005797">
    <property type="protein sequence ID" value="OIQ67643.1"/>
    <property type="molecule type" value="Genomic_DNA"/>
</dbReference>
<organism evidence="5">
    <name type="scientific">mine drainage metagenome</name>
    <dbReference type="NCBI Taxonomy" id="410659"/>
    <lineage>
        <taxon>unclassified sequences</taxon>
        <taxon>metagenomes</taxon>
        <taxon>ecological metagenomes</taxon>
    </lineage>
</organism>
<gene>
    <name evidence="5" type="primary">lrp_29</name>
    <name evidence="5" type="ORF">GALL_507780</name>
</gene>
<evidence type="ECO:0000313" key="5">
    <source>
        <dbReference type="EMBL" id="OIQ67643.1"/>
    </source>
</evidence>
<dbReference type="InterPro" id="IPR011008">
    <property type="entry name" value="Dimeric_a/b-barrel"/>
</dbReference>
<keyword evidence="1" id="KW-0805">Transcription regulation</keyword>
<dbReference type="InterPro" id="IPR000485">
    <property type="entry name" value="AsnC-type_HTH_dom"/>
</dbReference>
<evidence type="ECO:0000256" key="3">
    <source>
        <dbReference type="ARBA" id="ARBA00023163"/>
    </source>
</evidence>
<dbReference type="InterPro" id="IPR019888">
    <property type="entry name" value="Tscrpt_reg_AsnC-like"/>
</dbReference>
<dbReference type="GO" id="GO:0043565">
    <property type="term" value="F:sequence-specific DNA binding"/>
    <property type="evidence" value="ECO:0007669"/>
    <property type="project" value="InterPro"/>
</dbReference>
<reference evidence="5" key="1">
    <citation type="submission" date="2016-10" db="EMBL/GenBank/DDBJ databases">
        <title>Sequence of Gallionella enrichment culture.</title>
        <authorList>
            <person name="Poehlein A."/>
            <person name="Muehling M."/>
            <person name="Daniel R."/>
        </authorList>
    </citation>
    <scope>NUCLEOTIDE SEQUENCE</scope>
</reference>
<keyword evidence="3" id="KW-0804">Transcription</keyword>
<dbReference type="GO" id="GO:0005829">
    <property type="term" value="C:cytosol"/>
    <property type="evidence" value="ECO:0007669"/>
    <property type="project" value="TreeGrafter"/>
</dbReference>
<feature type="domain" description="HTH asnC-type" evidence="4">
    <location>
        <begin position="9"/>
        <end position="70"/>
    </location>
</feature>
<dbReference type="Gene3D" id="1.10.10.10">
    <property type="entry name" value="Winged helix-like DNA-binding domain superfamily/Winged helix DNA-binding domain"/>
    <property type="match status" value="1"/>
</dbReference>
<dbReference type="PRINTS" id="PR00033">
    <property type="entry name" value="HTHASNC"/>
</dbReference>
<comment type="caution">
    <text evidence="5">The sequence shown here is derived from an EMBL/GenBank/DDBJ whole genome shotgun (WGS) entry which is preliminary data.</text>
</comment>
<proteinExistence type="predicted"/>
<dbReference type="InterPro" id="IPR019887">
    <property type="entry name" value="Tscrpt_reg_AsnC/Lrp_C"/>
</dbReference>
<dbReference type="SMART" id="SM00344">
    <property type="entry name" value="HTH_ASNC"/>
    <property type="match status" value="1"/>
</dbReference>
<dbReference type="PANTHER" id="PTHR30154:SF46">
    <property type="entry name" value="TRANSCRIPTIONAL REGULATORY PROTEIN"/>
    <property type="match status" value="1"/>
</dbReference>
<dbReference type="InterPro" id="IPR036388">
    <property type="entry name" value="WH-like_DNA-bd_sf"/>
</dbReference>
<dbReference type="GO" id="GO:0043200">
    <property type="term" value="P:response to amino acid"/>
    <property type="evidence" value="ECO:0007669"/>
    <property type="project" value="TreeGrafter"/>
</dbReference>
<evidence type="ECO:0000256" key="2">
    <source>
        <dbReference type="ARBA" id="ARBA00023125"/>
    </source>
</evidence>
<dbReference type="Pfam" id="PF01037">
    <property type="entry name" value="AsnC_trans_reg"/>
    <property type="match status" value="1"/>
</dbReference>
<sequence>MSKSEQLDLDDVDYRILKELCADGRASDVWWGEQINLSSTAVARRRKSLEERHAVLSYSANLNLPILGYSVVVFVAIELSSQAEKALNEFEREVVKCPSVSYCGFVSGDTDFLFMLNVESFEDYDRVYRRELSTLPHVAKIRSSFVMREVARRSTPPVVFQDKTSGS</sequence>
<dbReference type="InterPro" id="IPR036390">
    <property type="entry name" value="WH_DNA-bd_sf"/>
</dbReference>
<dbReference type="SUPFAM" id="SSF46785">
    <property type="entry name" value="Winged helix' DNA-binding domain"/>
    <property type="match status" value="1"/>
</dbReference>
<dbReference type="PANTHER" id="PTHR30154">
    <property type="entry name" value="LEUCINE-RESPONSIVE REGULATORY PROTEIN"/>
    <property type="match status" value="1"/>
</dbReference>
<keyword evidence="2" id="KW-0238">DNA-binding</keyword>
<dbReference type="PROSITE" id="PS50956">
    <property type="entry name" value="HTH_ASNC_2"/>
    <property type="match status" value="1"/>
</dbReference>
<accession>A0A1J5PQS9</accession>
<dbReference type="SUPFAM" id="SSF54909">
    <property type="entry name" value="Dimeric alpha+beta barrel"/>
    <property type="match status" value="1"/>
</dbReference>
<evidence type="ECO:0000256" key="1">
    <source>
        <dbReference type="ARBA" id="ARBA00023015"/>
    </source>
</evidence>
<dbReference type="AlphaFoldDB" id="A0A1J5PQS9"/>
<name>A0A1J5PQS9_9ZZZZ</name>
<dbReference type="Pfam" id="PF13404">
    <property type="entry name" value="HTH_AsnC-type"/>
    <property type="match status" value="1"/>
</dbReference>